<organism evidence="1">
    <name type="scientific">Arundo donax</name>
    <name type="common">Giant reed</name>
    <name type="synonym">Donax arundinaceus</name>
    <dbReference type="NCBI Taxonomy" id="35708"/>
    <lineage>
        <taxon>Eukaryota</taxon>
        <taxon>Viridiplantae</taxon>
        <taxon>Streptophyta</taxon>
        <taxon>Embryophyta</taxon>
        <taxon>Tracheophyta</taxon>
        <taxon>Spermatophyta</taxon>
        <taxon>Magnoliopsida</taxon>
        <taxon>Liliopsida</taxon>
        <taxon>Poales</taxon>
        <taxon>Poaceae</taxon>
        <taxon>PACMAD clade</taxon>
        <taxon>Arundinoideae</taxon>
        <taxon>Arundineae</taxon>
        <taxon>Arundo</taxon>
    </lineage>
</organism>
<dbReference type="EMBL" id="GBRH01274117">
    <property type="protein sequence ID" value="JAD23778.1"/>
    <property type="molecule type" value="Transcribed_RNA"/>
</dbReference>
<sequence>MIDRYMQENHIMVPFWSRGIPFFQSTELIISLTSAKGS</sequence>
<reference evidence="1" key="2">
    <citation type="journal article" date="2015" name="Data Brief">
        <title>Shoot transcriptome of the giant reed, Arundo donax.</title>
        <authorList>
            <person name="Barrero R.A."/>
            <person name="Guerrero F.D."/>
            <person name="Moolhuijzen P."/>
            <person name="Goolsby J.A."/>
            <person name="Tidwell J."/>
            <person name="Bellgard S.E."/>
            <person name="Bellgard M.I."/>
        </authorList>
    </citation>
    <scope>NUCLEOTIDE SEQUENCE</scope>
    <source>
        <tissue evidence="1">Shoot tissue taken approximately 20 cm above the soil surface</tissue>
    </source>
</reference>
<protein>
    <submittedName>
        <fullName evidence="1">Uncharacterized protein</fullName>
    </submittedName>
</protein>
<reference evidence="1" key="1">
    <citation type="submission" date="2014-09" db="EMBL/GenBank/DDBJ databases">
        <authorList>
            <person name="Magalhaes I.L.F."/>
            <person name="Oliveira U."/>
            <person name="Santos F.R."/>
            <person name="Vidigal T.H.D.A."/>
            <person name="Brescovit A.D."/>
            <person name="Santos A.J."/>
        </authorList>
    </citation>
    <scope>NUCLEOTIDE SEQUENCE</scope>
    <source>
        <tissue evidence="1">Shoot tissue taken approximately 20 cm above the soil surface</tissue>
    </source>
</reference>
<evidence type="ECO:0000313" key="1">
    <source>
        <dbReference type="EMBL" id="JAD23778.1"/>
    </source>
</evidence>
<proteinExistence type="predicted"/>
<accession>A0A0A8YDW3</accession>
<name>A0A0A8YDW3_ARUDO</name>
<dbReference type="AlphaFoldDB" id="A0A0A8YDW3"/>